<evidence type="ECO:0000259" key="6">
    <source>
        <dbReference type="Pfam" id="PF04932"/>
    </source>
</evidence>
<feature type="transmembrane region" description="Helical" evidence="5">
    <location>
        <begin position="184"/>
        <end position="202"/>
    </location>
</feature>
<sequence>MGLLCVLTFLATITTGQNVFDNAWLIFWYEAIFVSGFLIYRGSQGRFGNLFPVKSVGFWLLALWFMSITLSLMMSPYALMTEWFAVQRYLQTLFHLVFFLCVLIFFKRYKGSASPVFFSLALSVAVLALLFVDAWFAMPEPLTEESKEWFRRPPYNAHIRITGFLVAAAAAALQPVFCRKSNPAVSTCYYVVGLAVWGLMFWTGGRGAIISAYAACVAIALVLLIRKQPWKHYLIALGIFTIGGILISELFEVFYWNGIFQAAERTMAAGGDPYKMTTGRVTFCGWVVESLNLNHAWLFGLGSQGYCYMPNRTFAFQPHNLIFQFLAEWGIVGTVLFLCMIGYGCFMGFRQTVFQSMEKLSVPKLSALAVIVSLGVHSLVDGIFYHAQPSLHLAIAFAVWMATTTNKLSGRD</sequence>
<feature type="transmembrane region" description="Helical" evidence="5">
    <location>
        <begin position="208"/>
        <end position="226"/>
    </location>
</feature>
<feature type="transmembrane region" description="Helical" evidence="5">
    <location>
        <begin position="26"/>
        <end position="43"/>
    </location>
</feature>
<feature type="transmembrane region" description="Helical" evidence="5">
    <location>
        <begin position="367"/>
        <end position="385"/>
    </location>
</feature>
<evidence type="ECO:0000256" key="4">
    <source>
        <dbReference type="ARBA" id="ARBA00023136"/>
    </source>
</evidence>
<accession>A0ABU5MYW3</accession>
<evidence type="ECO:0000313" key="8">
    <source>
        <dbReference type="Proteomes" id="UP001290861"/>
    </source>
</evidence>
<gene>
    <name evidence="7" type="ORF">P9H32_12170</name>
</gene>
<name>A0ABU5MYW3_9BACT</name>
<dbReference type="GO" id="GO:0016874">
    <property type="term" value="F:ligase activity"/>
    <property type="evidence" value="ECO:0007669"/>
    <property type="project" value="UniProtKB-KW"/>
</dbReference>
<dbReference type="RefSeq" id="WP_322609162.1">
    <property type="nucleotide sequence ID" value="NZ_JARVCO010000010.1"/>
</dbReference>
<feature type="domain" description="O-antigen ligase-related" evidence="6">
    <location>
        <begin position="195"/>
        <end position="338"/>
    </location>
</feature>
<keyword evidence="3 5" id="KW-1133">Transmembrane helix</keyword>
<comment type="subcellular location">
    <subcellularLocation>
        <location evidence="1">Membrane</location>
        <topology evidence="1">Multi-pass membrane protein</topology>
    </subcellularLocation>
</comment>
<keyword evidence="2 5" id="KW-0812">Transmembrane</keyword>
<evidence type="ECO:0000256" key="3">
    <source>
        <dbReference type="ARBA" id="ARBA00022989"/>
    </source>
</evidence>
<feature type="transmembrane region" description="Helical" evidence="5">
    <location>
        <begin position="157"/>
        <end position="177"/>
    </location>
</feature>
<feature type="transmembrane region" description="Helical" evidence="5">
    <location>
        <begin position="321"/>
        <end position="346"/>
    </location>
</feature>
<feature type="transmembrane region" description="Helical" evidence="5">
    <location>
        <begin position="55"/>
        <end position="77"/>
    </location>
</feature>
<evidence type="ECO:0000256" key="2">
    <source>
        <dbReference type="ARBA" id="ARBA00022692"/>
    </source>
</evidence>
<dbReference type="PANTHER" id="PTHR37422">
    <property type="entry name" value="TEICHURONIC ACID BIOSYNTHESIS PROTEIN TUAE"/>
    <property type="match status" value="1"/>
</dbReference>
<feature type="transmembrane region" description="Helical" evidence="5">
    <location>
        <begin position="233"/>
        <end position="256"/>
    </location>
</feature>
<dbReference type="InterPro" id="IPR007016">
    <property type="entry name" value="O-antigen_ligase-rel_domated"/>
</dbReference>
<keyword evidence="8" id="KW-1185">Reference proteome</keyword>
<reference evidence="7 8" key="1">
    <citation type="journal article" date="2024" name="Appl. Environ. Microbiol.">
        <title>Pontiella agarivorans sp. nov., a novel marine anaerobic bacterium capable of degrading macroalgal polysaccharides and fixing nitrogen.</title>
        <authorList>
            <person name="Liu N."/>
            <person name="Kivenson V."/>
            <person name="Peng X."/>
            <person name="Cui Z."/>
            <person name="Lankiewicz T.S."/>
            <person name="Gosselin K.M."/>
            <person name="English C.J."/>
            <person name="Blair E.M."/>
            <person name="O'Malley M.A."/>
            <person name="Valentine D.L."/>
        </authorList>
    </citation>
    <scope>NUCLEOTIDE SEQUENCE [LARGE SCALE GENOMIC DNA]</scope>
    <source>
        <strain evidence="7 8">NLcol2</strain>
    </source>
</reference>
<protein>
    <submittedName>
        <fullName evidence="7">O-antigen ligase family protein</fullName>
    </submittedName>
</protein>
<dbReference type="InterPro" id="IPR051533">
    <property type="entry name" value="WaaL-like"/>
</dbReference>
<dbReference type="EMBL" id="JARVCO010000010">
    <property type="protein sequence ID" value="MDZ8119378.1"/>
    <property type="molecule type" value="Genomic_DNA"/>
</dbReference>
<evidence type="ECO:0000256" key="5">
    <source>
        <dbReference type="SAM" id="Phobius"/>
    </source>
</evidence>
<keyword evidence="7" id="KW-0436">Ligase</keyword>
<dbReference type="PANTHER" id="PTHR37422:SF13">
    <property type="entry name" value="LIPOPOLYSACCHARIDE BIOSYNTHESIS PROTEIN PA4999-RELATED"/>
    <property type="match status" value="1"/>
</dbReference>
<feature type="transmembrane region" description="Helical" evidence="5">
    <location>
        <begin position="89"/>
        <end position="106"/>
    </location>
</feature>
<feature type="transmembrane region" description="Helical" evidence="5">
    <location>
        <begin position="118"/>
        <end position="137"/>
    </location>
</feature>
<proteinExistence type="predicted"/>
<comment type="caution">
    <text evidence="7">The sequence shown here is derived from an EMBL/GenBank/DDBJ whole genome shotgun (WGS) entry which is preliminary data.</text>
</comment>
<evidence type="ECO:0000256" key="1">
    <source>
        <dbReference type="ARBA" id="ARBA00004141"/>
    </source>
</evidence>
<organism evidence="7 8">
    <name type="scientific">Pontiella agarivorans</name>
    <dbReference type="NCBI Taxonomy" id="3038953"/>
    <lineage>
        <taxon>Bacteria</taxon>
        <taxon>Pseudomonadati</taxon>
        <taxon>Kiritimatiellota</taxon>
        <taxon>Kiritimatiellia</taxon>
        <taxon>Kiritimatiellales</taxon>
        <taxon>Pontiellaceae</taxon>
        <taxon>Pontiella</taxon>
    </lineage>
</organism>
<dbReference type="Pfam" id="PF04932">
    <property type="entry name" value="Wzy_C"/>
    <property type="match status" value="1"/>
</dbReference>
<keyword evidence="4 5" id="KW-0472">Membrane</keyword>
<dbReference type="Proteomes" id="UP001290861">
    <property type="component" value="Unassembled WGS sequence"/>
</dbReference>
<evidence type="ECO:0000313" key="7">
    <source>
        <dbReference type="EMBL" id="MDZ8119378.1"/>
    </source>
</evidence>